<dbReference type="SUPFAM" id="SSF81901">
    <property type="entry name" value="HCP-like"/>
    <property type="match status" value="1"/>
</dbReference>
<dbReference type="InterPro" id="IPR006597">
    <property type="entry name" value="Sel1-like"/>
</dbReference>
<evidence type="ECO:0000256" key="1">
    <source>
        <dbReference type="SAM" id="SignalP"/>
    </source>
</evidence>
<organism evidence="2 3">
    <name type="scientific">Roseovarius mucosus</name>
    <dbReference type="NCBI Taxonomy" id="215743"/>
    <lineage>
        <taxon>Bacteria</taxon>
        <taxon>Pseudomonadati</taxon>
        <taxon>Pseudomonadota</taxon>
        <taxon>Alphaproteobacteria</taxon>
        <taxon>Rhodobacterales</taxon>
        <taxon>Roseobacteraceae</taxon>
        <taxon>Roseovarius</taxon>
    </lineage>
</organism>
<dbReference type="RefSeq" id="WP_081507923.1">
    <property type="nucleotide sequence ID" value="NZ_CP020474.1"/>
</dbReference>
<keyword evidence="1" id="KW-0732">Signal</keyword>
<evidence type="ECO:0008006" key="4">
    <source>
        <dbReference type="Google" id="ProtNLM"/>
    </source>
</evidence>
<dbReference type="EMBL" id="CP020474">
    <property type="protein sequence ID" value="ARE84667.1"/>
    <property type="molecule type" value="Genomic_DNA"/>
</dbReference>
<evidence type="ECO:0000313" key="3">
    <source>
        <dbReference type="Proteomes" id="UP000192273"/>
    </source>
</evidence>
<name>A0A1V0RSB9_9RHOB</name>
<dbReference type="KEGG" id="rmm:ROSMUCSMR3_03204"/>
<proteinExistence type="predicted"/>
<keyword evidence="3" id="KW-1185">Reference proteome</keyword>
<feature type="signal peptide" evidence="1">
    <location>
        <begin position="1"/>
        <end position="19"/>
    </location>
</feature>
<accession>A0A1V0RSB9</accession>
<dbReference type="Proteomes" id="UP000192273">
    <property type="component" value="Chromosome"/>
</dbReference>
<dbReference type="InterPro" id="IPR011990">
    <property type="entry name" value="TPR-like_helical_dom_sf"/>
</dbReference>
<gene>
    <name evidence="2" type="ORF">ROSMUCSMR3_03204</name>
</gene>
<dbReference type="SMART" id="SM00671">
    <property type="entry name" value="SEL1"/>
    <property type="match status" value="1"/>
</dbReference>
<dbReference type="Gene3D" id="1.25.40.10">
    <property type="entry name" value="Tetratricopeptide repeat domain"/>
    <property type="match status" value="1"/>
</dbReference>
<dbReference type="AlphaFoldDB" id="A0A1V0RSB9"/>
<reference evidence="2 3" key="1">
    <citation type="submission" date="2017-03" db="EMBL/GenBank/DDBJ databases">
        <title>Genome Sequence of Roseovarius mucosus strain SMR3 Isolated from a culture of the Diatom Skeletonema marinoi.</title>
        <authorList>
            <person name="Topel M."/>
            <person name="Pinder M."/>
            <person name="Johansson O.N."/>
            <person name="Kourtchenko O."/>
            <person name="Godhe A."/>
            <person name="Clarke A.K."/>
        </authorList>
    </citation>
    <scope>NUCLEOTIDE SEQUENCE [LARGE SCALE GENOMIC DNA]</scope>
    <source>
        <strain evidence="2 3">SMR3</strain>
    </source>
</reference>
<dbReference type="OrthoDB" id="7330531at2"/>
<feature type="chain" id="PRO_5012572696" description="Sel1 repeat protein" evidence="1">
    <location>
        <begin position="20"/>
        <end position="211"/>
    </location>
</feature>
<sequence>MRRVLLVSALWLCGAAAMAGSTPDFGRAVALAQDGQAGAAVAIFADLAQAGHRAAQVNLAVMLARGQGVPQDDQAAAYWAWRARLAGEMRAMEVSDLLLGRLTEAARARLADRLIADLSARARDGVPGQFAAIGRVEAQLRTPAKMDEAALWFTLGAAFEEPGALALREVAMADLEPKARLAVQERAGAEFVKWCADMPAEARPEACGRVP</sequence>
<evidence type="ECO:0000313" key="2">
    <source>
        <dbReference type="EMBL" id="ARE84667.1"/>
    </source>
</evidence>
<protein>
    <recommendedName>
        <fullName evidence="4">Sel1 repeat protein</fullName>
    </recommendedName>
</protein>